<evidence type="ECO:0000256" key="1">
    <source>
        <dbReference type="ARBA" id="ARBA00002324"/>
    </source>
</evidence>
<evidence type="ECO:0000256" key="4">
    <source>
        <dbReference type="ARBA" id="ARBA00022679"/>
    </source>
</evidence>
<dbReference type="AlphaFoldDB" id="A0A9D0Z9H9"/>
<keyword evidence="4 10" id="KW-0808">Transferase</keyword>
<protein>
    <recommendedName>
        <fullName evidence="10">Probable nicotinate-nucleotide adenylyltransferase</fullName>
        <ecNumber evidence="10">2.7.7.18</ecNumber>
    </recommendedName>
    <alternativeName>
        <fullName evidence="10">Deamido-NAD(+) diphosphorylase</fullName>
    </alternativeName>
    <alternativeName>
        <fullName evidence="10">Deamido-NAD(+) pyrophosphorylase</fullName>
    </alternativeName>
    <alternativeName>
        <fullName evidence="10">Nicotinate mononucleotide adenylyltransferase</fullName>
        <shortName evidence="10">NaMN adenylyltransferase</shortName>
    </alternativeName>
</protein>
<comment type="similarity">
    <text evidence="10">Belongs to the NadD family.</text>
</comment>
<reference evidence="12" key="2">
    <citation type="journal article" date="2021" name="PeerJ">
        <title>Extensive microbial diversity within the chicken gut microbiome revealed by metagenomics and culture.</title>
        <authorList>
            <person name="Gilroy R."/>
            <person name="Ravi A."/>
            <person name="Getino M."/>
            <person name="Pursley I."/>
            <person name="Horton D.L."/>
            <person name="Alikhan N.F."/>
            <person name="Baker D."/>
            <person name="Gharbi K."/>
            <person name="Hall N."/>
            <person name="Watson M."/>
            <person name="Adriaenssens E.M."/>
            <person name="Foster-Nyarko E."/>
            <person name="Jarju S."/>
            <person name="Secka A."/>
            <person name="Antonio M."/>
            <person name="Oren A."/>
            <person name="Chaudhuri R.R."/>
            <person name="La Ragione R."/>
            <person name="Hildebrand F."/>
            <person name="Pallen M.J."/>
        </authorList>
    </citation>
    <scope>NUCLEOTIDE SEQUENCE</scope>
    <source>
        <strain evidence="12">ChiSxjej2B14-6234</strain>
    </source>
</reference>
<evidence type="ECO:0000256" key="5">
    <source>
        <dbReference type="ARBA" id="ARBA00022695"/>
    </source>
</evidence>
<keyword evidence="8 10" id="KW-0520">NAD</keyword>
<evidence type="ECO:0000313" key="12">
    <source>
        <dbReference type="EMBL" id="HIQ71056.1"/>
    </source>
</evidence>
<gene>
    <name evidence="10 12" type="primary">nadD</name>
    <name evidence="12" type="ORF">IAB73_02445</name>
</gene>
<evidence type="ECO:0000256" key="10">
    <source>
        <dbReference type="HAMAP-Rule" id="MF_00244"/>
    </source>
</evidence>
<dbReference type="EC" id="2.7.7.18" evidence="10"/>
<proteinExistence type="inferred from homology"/>
<feature type="domain" description="Cytidyltransferase-like" evidence="11">
    <location>
        <begin position="6"/>
        <end position="171"/>
    </location>
</feature>
<sequence>MDRIGVLGGSFNPIHRGHLAMAAFALDALSLDRMLLLPTGNPPHKHEGLADKWDRLAMVRLCERENPRFEACDLEVTRAGVIYTFDTLNLLRARLPGAAFCYLIGADTLLELHTWHRADEVLHLCSFAVFGRRGCAGKEVISCMEGMRRKGADMCWLDMPPMDISSTMVREMAARGKDLTDVVTEPVAAYIQSRGLYAPRKGAGR</sequence>
<dbReference type="CDD" id="cd02165">
    <property type="entry name" value="NMNAT"/>
    <property type="match status" value="1"/>
</dbReference>
<dbReference type="NCBIfam" id="TIGR00482">
    <property type="entry name" value="nicotinate (nicotinamide) nucleotide adenylyltransferase"/>
    <property type="match status" value="1"/>
</dbReference>
<dbReference type="GO" id="GO:0009435">
    <property type="term" value="P:NAD+ biosynthetic process"/>
    <property type="evidence" value="ECO:0007669"/>
    <property type="project" value="UniProtKB-UniRule"/>
</dbReference>
<evidence type="ECO:0000313" key="13">
    <source>
        <dbReference type="Proteomes" id="UP000886887"/>
    </source>
</evidence>
<evidence type="ECO:0000259" key="11">
    <source>
        <dbReference type="Pfam" id="PF01467"/>
    </source>
</evidence>
<dbReference type="NCBIfam" id="TIGR00125">
    <property type="entry name" value="cyt_tran_rel"/>
    <property type="match status" value="1"/>
</dbReference>
<keyword evidence="5 10" id="KW-0548">Nucleotidyltransferase</keyword>
<comment type="caution">
    <text evidence="12">The sequence shown here is derived from an EMBL/GenBank/DDBJ whole genome shotgun (WGS) entry which is preliminary data.</text>
</comment>
<comment type="catalytic activity">
    <reaction evidence="9 10">
        <text>nicotinate beta-D-ribonucleotide + ATP + H(+) = deamido-NAD(+) + diphosphate</text>
        <dbReference type="Rhea" id="RHEA:22860"/>
        <dbReference type="ChEBI" id="CHEBI:15378"/>
        <dbReference type="ChEBI" id="CHEBI:30616"/>
        <dbReference type="ChEBI" id="CHEBI:33019"/>
        <dbReference type="ChEBI" id="CHEBI:57502"/>
        <dbReference type="ChEBI" id="CHEBI:58437"/>
        <dbReference type="EC" id="2.7.7.18"/>
    </reaction>
</comment>
<dbReference type="Proteomes" id="UP000886887">
    <property type="component" value="Unassembled WGS sequence"/>
</dbReference>
<organism evidence="12 13">
    <name type="scientific">Candidatus Onthenecus intestinigallinarum</name>
    <dbReference type="NCBI Taxonomy" id="2840875"/>
    <lineage>
        <taxon>Bacteria</taxon>
        <taxon>Bacillati</taxon>
        <taxon>Bacillota</taxon>
        <taxon>Clostridia</taxon>
        <taxon>Eubacteriales</taxon>
        <taxon>Candidatus Onthenecus</taxon>
    </lineage>
</organism>
<dbReference type="PANTHER" id="PTHR39321:SF3">
    <property type="entry name" value="PHOSPHOPANTETHEINE ADENYLYLTRANSFERASE"/>
    <property type="match status" value="1"/>
</dbReference>
<comment type="function">
    <text evidence="1 10">Catalyzes the reversible adenylation of nicotinate mononucleotide (NaMN) to nicotinic acid adenine dinucleotide (NaAD).</text>
</comment>
<accession>A0A9D0Z9H9</accession>
<keyword evidence="7 10" id="KW-0067">ATP-binding</keyword>
<dbReference type="HAMAP" id="MF_00244">
    <property type="entry name" value="NaMN_adenylyltr"/>
    <property type="match status" value="1"/>
</dbReference>
<dbReference type="InterPro" id="IPR014729">
    <property type="entry name" value="Rossmann-like_a/b/a_fold"/>
</dbReference>
<evidence type="ECO:0000256" key="7">
    <source>
        <dbReference type="ARBA" id="ARBA00022840"/>
    </source>
</evidence>
<dbReference type="Gene3D" id="3.40.50.620">
    <property type="entry name" value="HUPs"/>
    <property type="match status" value="1"/>
</dbReference>
<comment type="pathway">
    <text evidence="2 10">Cofactor biosynthesis; NAD(+) biosynthesis; deamido-NAD(+) from nicotinate D-ribonucleotide: step 1/1.</text>
</comment>
<evidence type="ECO:0000256" key="8">
    <source>
        <dbReference type="ARBA" id="ARBA00023027"/>
    </source>
</evidence>
<dbReference type="GO" id="GO:0004515">
    <property type="term" value="F:nicotinate-nucleotide adenylyltransferase activity"/>
    <property type="evidence" value="ECO:0007669"/>
    <property type="project" value="UniProtKB-UniRule"/>
</dbReference>
<dbReference type="NCBIfam" id="NF000840">
    <property type="entry name" value="PRK00071.1-3"/>
    <property type="match status" value="1"/>
</dbReference>
<dbReference type="PANTHER" id="PTHR39321">
    <property type="entry name" value="NICOTINATE-NUCLEOTIDE ADENYLYLTRANSFERASE-RELATED"/>
    <property type="match status" value="1"/>
</dbReference>
<dbReference type="Pfam" id="PF01467">
    <property type="entry name" value="CTP_transf_like"/>
    <property type="match status" value="1"/>
</dbReference>
<keyword evidence="3 10" id="KW-0662">Pyridine nucleotide biosynthesis</keyword>
<keyword evidence="6 10" id="KW-0547">Nucleotide-binding</keyword>
<name>A0A9D0Z9H9_9FIRM</name>
<dbReference type="GO" id="GO:0005524">
    <property type="term" value="F:ATP binding"/>
    <property type="evidence" value="ECO:0007669"/>
    <property type="project" value="UniProtKB-KW"/>
</dbReference>
<dbReference type="EMBL" id="DVFJ01000006">
    <property type="protein sequence ID" value="HIQ71056.1"/>
    <property type="molecule type" value="Genomic_DNA"/>
</dbReference>
<dbReference type="InterPro" id="IPR005248">
    <property type="entry name" value="NadD/NMNAT"/>
</dbReference>
<evidence type="ECO:0000256" key="9">
    <source>
        <dbReference type="ARBA" id="ARBA00048721"/>
    </source>
</evidence>
<evidence type="ECO:0000256" key="2">
    <source>
        <dbReference type="ARBA" id="ARBA00005019"/>
    </source>
</evidence>
<dbReference type="InterPro" id="IPR004821">
    <property type="entry name" value="Cyt_trans-like"/>
</dbReference>
<evidence type="ECO:0000256" key="3">
    <source>
        <dbReference type="ARBA" id="ARBA00022642"/>
    </source>
</evidence>
<reference evidence="12" key="1">
    <citation type="submission" date="2020-10" db="EMBL/GenBank/DDBJ databases">
        <authorList>
            <person name="Gilroy R."/>
        </authorList>
    </citation>
    <scope>NUCLEOTIDE SEQUENCE</scope>
    <source>
        <strain evidence="12">ChiSxjej2B14-6234</strain>
    </source>
</reference>
<evidence type="ECO:0000256" key="6">
    <source>
        <dbReference type="ARBA" id="ARBA00022741"/>
    </source>
</evidence>
<dbReference type="SUPFAM" id="SSF52374">
    <property type="entry name" value="Nucleotidylyl transferase"/>
    <property type="match status" value="1"/>
</dbReference>